<dbReference type="InterPro" id="IPR011761">
    <property type="entry name" value="ATP-grasp"/>
</dbReference>
<dbReference type="GO" id="GO:0005524">
    <property type="term" value="F:ATP binding"/>
    <property type="evidence" value="ECO:0007669"/>
    <property type="project" value="UniProtKB-UniRule"/>
</dbReference>
<dbReference type="SUPFAM" id="SSF56059">
    <property type="entry name" value="Glutathione synthetase ATP-binding domain-like"/>
    <property type="match status" value="1"/>
</dbReference>
<dbReference type="FunFam" id="3.40.50.20:FF:000010">
    <property type="entry name" value="Propionyl-CoA carboxylase subunit alpha"/>
    <property type="match status" value="1"/>
</dbReference>
<sequence length="638" mass="68319">MSFLFKRRAKRPIRKILIANRGEIAVRVIRTARDLGLASVAVYSDQDMHSLACDLADEALALGGSAPADTYLSIEAILAAAKKSGADAIHPGYGFLSENADFAAAVRKAGLVWIGPSANAIRSLGDKISARAIAAKTGVPVIPGTPLPTRPDAARDRLLDFARRAGYPVLVKRADAGGGRGITRFDSEDDVLGHFEALLGSAPLNGYFVEKMVTRARHVETQCARDAHGSFAVITTRDCSVQRRNQKVVEEAPAPHLAPAVERALESHSRALFEAVDYIGVGTCEFLVAEDSSVYFLEVNPRLQVEHTVSEEVAGIDLVAEQIRIADSLPLSERRAARGHSFEVRITSEDPAARLMPATGRISQISWPGGPGVRVDAFIRPGDAIGSDYDSLIGKLIVSAPTRADALARLSRALGEFSLEGLPTSVPLIEKIITHPDFCGPDSPAARPLPAGPPGTAGGRFPKGERPFAVHTKWFEESRILDELAAPVPSPARPARSAPGGAKPEDMESFTIELDGRRTTLRLPREFFDLASRSGAIPERPARTQHLRKRGGRREERGAADSGPALRAPIQATVVRVLVEVGQSVNAGDLVLVLESMKMEKPILAHRGGRIADIRVAAGDSVTAGDPLVLVEPEEETR</sequence>
<dbReference type="PANTHER" id="PTHR18866">
    <property type="entry name" value="CARBOXYLASE:PYRUVATE/ACETYL-COA/PROPIONYL-COA CARBOXYLASE"/>
    <property type="match status" value="1"/>
</dbReference>
<name>A0A923IXZ4_9ACTO</name>
<evidence type="ECO:0000313" key="13">
    <source>
        <dbReference type="Proteomes" id="UP000617426"/>
    </source>
</evidence>
<evidence type="ECO:0000259" key="10">
    <source>
        <dbReference type="PROSITE" id="PS50975"/>
    </source>
</evidence>
<dbReference type="InterPro" id="IPR011053">
    <property type="entry name" value="Single_hybrid_motif"/>
</dbReference>
<dbReference type="Pfam" id="PF02786">
    <property type="entry name" value="CPSase_L_D2"/>
    <property type="match status" value="1"/>
</dbReference>
<dbReference type="PROSITE" id="PS50975">
    <property type="entry name" value="ATP_GRASP"/>
    <property type="match status" value="1"/>
</dbReference>
<protein>
    <recommendedName>
        <fullName evidence="2">biotin carboxylase</fullName>
        <ecNumber evidence="2">6.3.4.14</ecNumber>
    </recommendedName>
</protein>
<dbReference type="CDD" id="cd06850">
    <property type="entry name" value="biotinyl_domain"/>
    <property type="match status" value="1"/>
</dbReference>
<feature type="region of interest" description="Disordered" evidence="8">
    <location>
        <begin position="537"/>
        <end position="564"/>
    </location>
</feature>
<dbReference type="Pfam" id="PF00364">
    <property type="entry name" value="Biotin_lipoyl"/>
    <property type="match status" value="1"/>
</dbReference>
<evidence type="ECO:0000256" key="6">
    <source>
        <dbReference type="ARBA" id="ARBA00023267"/>
    </source>
</evidence>
<dbReference type="PANTHER" id="PTHR18866:SF33">
    <property type="entry name" value="METHYLCROTONOYL-COA CARBOXYLASE SUBUNIT ALPHA, MITOCHONDRIAL-RELATED"/>
    <property type="match status" value="1"/>
</dbReference>
<feature type="compositionally biased region" description="Basic residues" evidence="8">
    <location>
        <begin position="543"/>
        <end position="552"/>
    </location>
</feature>
<evidence type="ECO:0000313" key="12">
    <source>
        <dbReference type="EMBL" id="MBB6333831.1"/>
    </source>
</evidence>
<dbReference type="Proteomes" id="UP000617426">
    <property type="component" value="Unassembled WGS sequence"/>
</dbReference>
<dbReference type="InterPro" id="IPR050856">
    <property type="entry name" value="Biotin_carboxylase_complex"/>
</dbReference>
<evidence type="ECO:0000256" key="3">
    <source>
        <dbReference type="ARBA" id="ARBA00022598"/>
    </source>
</evidence>
<dbReference type="InterPro" id="IPR016185">
    <property type="entry name" value="PreATP-grasp_dom_sf"/>
</dbReference>
<dbReference type="Gene3D" id="3.30.470.20">
    <property type="entry name" value="ATP-grasp fold, B domain"/>
    <property type="match status" value="1"/>
</dbReference>
<dbReference type="SUPFAM" id="SSF51230">
    <property type="entry name" value="Single hybrid motif"/>
    <property type="match status" value="1"/>
</dbReference>
<dbReference type="PROSITE" id="PS00867">
    <property type="entry name" value="CPSASE_2"/>
    <property type="match status" value="1"/>
</dbReference>
<dbReference type="PROSITE" id="PS50979">
    <property type="entry name" value="BC"/>
    <property type="match status" value="1"/>
</dbReference>
<dbReference type="EC" id="6.3.4.14" evidence="2"/>
<dbReference type="InterPro" id="IPR011054">
    <property type="entry name" value="Rudment_hybrid_motif"/>
</dbReference>
<dbReference type="Pfam" id="PF02785">
    <property type="entry name" value="Biotin_carb_C"/>
    <property type="match status" value="1"/>
</dbReference>
<dbReference type="RefSeq" id="WP_184451496.1">
    <property type="nucleotide sequence ID" value="NZ_JACHMK010000001.1"/>
</dbReference>
<evidence type="ECO:0000256" key="7">
    <source>
        <dbReference type="PROSITE-ProRule" id="PRU00409"/>
    </source>
</evidence>
<dbReference type="SUPFAM" id="SSF52440">
    <property type="entry name" value="PreATP-grasp domain"/>
    <property type="match status" value="1"/>
</dbReference>
<evidence type="ECO:0000256" key="5">
    <source>
        <dbReference type="ARBA" id="ARBA00022840"/>
    </source>
</evidence>
<dbReference type="AlphaFoldDB" id="A0A923IXZ4"/>
<dbReference type="SMART" id="SM00878">
    <property type="entry name" value="Biotin_carb_C"/>
    <property type="match status" value="1"/>
</dbReference>
<reference evidence="12" key="1">
    <citation type="submission" date="2020-08" db="EMBL/GenBank/DDBJ databases">
        <title>Sequencing the genomes of 1000 actinobacteria strains.</title>
        <authorList>
            <person name="Klenk H.-P."/>
        </authorList>
    </citation>
    <scope>NUCLEOTIDE SEQUENCE</scope>
    <source>
        <strain evidence="12">DSM 10695</strain>
    </source>
</reference>
<dbReference type="GO" id="GO:0004075">
    <property type="term" value="F:biotin carboxylase activity"/>
    <property type="evidence" value="ECO:0007669"/>
    <property type="project" value="UniProtKB-EC"/>
</dbReference>
<dbReference type="InterPro" id="IPR005479">
    <property type="entry name" value="CPAse_ATP-bd"/>
</dbReference>
<dbReference type="GO" id="GO:0046872">
    <property type="term" value="F:metal ion binding"/>
    <property type="evidence" value="ECO:0007669"/>
    <property type="project" value="InterPro"/>
</dbReference>
<feature type="domain" description="ATP-grasp" evidence="10">
    <location>
        <begin position="131"/>
        <end position="327"/>
    </location>
</feature>
<comment type="cofactor">
    <cofactor evidence="1">
        <name>biotin</name>
        <dbReference type="ChEBI" id="CHEBI:57586"/>
    </cofactor>
</comment>
<evidence type="ECO:0000256" key="2">
    <source>
        <dbReference type="ARBA" id="ARBA00013263"/>
    </source>
</evidence>
<keyword evidence="4 7" id="KW-0547">Nucleotide-binding</keyword>
<comment type="caution">
    <text evidence="12">The sequence shown here is derived from an EMBL/GenBank/DDBJ whole genome shotgun (WGS) entry which is preliminary data.</text>
</comment>
<evidence type="ECO:0000256" key="4">
    <source>
        <dbReference type="ARBA" id="ARBA00022741"/>
    </source>
</evidence>
<dbReference type="PROSITE" id="PS50968">
    <property type="entry name" value="BIOTINYL_LIPOYL"/>
    <property type="match status" value="1"/>
</dbReference>
<evidence type="ECO:0000259" key="11">
    <source>
        <dbReference type="PROSITE" id="PS50979"/>
    </source>
</evidence>
<dbReference type="InterPro" id="IPR011764">
    <property type="entry name" value="Biotin_carboxylation_dom"/>
</dbReference>
<organism evidence="12 13">
    <name type="scientific">Schaalia hyovaginalis</name>
    <dbReference type="NCBI Taxonomy" id="29316"/>
    <lineage>
        <taxon>Bacteria</taxon>
        <taxon>Bacillati</taxon>
        <taxon>Actinomycetota</taxon>
        <taxon>Actinomycetes</taxon>
        <taxon>Actinomycetales</taxon>
        <taxon>Actinomycetaceae</taxon>
        <taxon>Schaalia</taxon>
    </lineage>
</organism>
<keyword evidence="6" id="KW-0092">Biotin</keyword>
<dbReference type="InterPro" id="IPR000089">
    <property type="entry name" value="Biotin_lipoyl"/>
</dbReference>
<keyword evidence="5 7" id="KW-0067">ATP-binding</keyword>
<feature type="domain" description="Biotin carboxylation" evidence="11">
    <location>
        <begin position="12"/>
        <end position="453"/>
    </location>
</feature>
<dbReference type="InterPro" id="IPR005481">
    <property type="entry name" value="BC-like_N"/>
</dbReference>
<feature type="compositionally biased region" description="Low complexity" evidence="8">
    <location>
        <begin position="493"/>
        <end position="502"/>
    </location>
</feature>
<evidence type="ECO:0000259" key="9">
    <source>
        <dbReference type="PROSITE" id="PS50968"/>
    </source>
</evidence>
<feature type="domain" description="Lipoyl-binding" evidence="9">
    <location>
        <begin position="554"/>
        <end position="632"/>
    </location>
</feature>
<dbReference type="SUPFAM" id="SSF51246">
    <property type="entry name" value="Rudiment single hybrid motif"/>
    <property type="match status" value="1"/>
</dbReference>
<dbReference type="InterPro" id="IPR005482">
    <property type="entry name" value="Biotin_COase_C"/>
</dbReference>
<evidence type="ECO:0000256" key="8">
    <source>
        <dbReference type="SAM" id="MobiDB-lite"/>
    </source>
</evidence>
<feature type="region of interest" description="Disordered" evidence="8">
    <location>
        <begin position="488"/>
        <end position="508"/>
    </location>
</feature>
<gene>
    <name evidence="12" type="ORF">HD592_000396</name>
</gene>
<keyword evidence="13" id="KW-1185">Reference proteome</keyword>
<dbReference type="EMBL" id="JACHMK010000001">
    <property type="protein sequence ID" value="MBB6333831.1"/>
    <property type="molecule type" value="Genomic_DNA"/>
</dbReference>
<keyword evidence="3 12" id="KW-0436">Ligase</keyword>
<accession>A0A923IXZ4</accession>
<dbReference type="Gene3D" id="2.40.50.100">
    <property type="match status" value="1"/>
</dbReference>
<dbReference type="Pfam" id="PF00289">
    <property type="entry name" value="Biotin_carb_N"/>
    <property type="match status" value="1"/>
</dbReference>
<evidence type="ECO:0000256" key="1">
    <source>
        <dbReference type="ARBA" id="ARBA00001953"/>
    </source>
</evidence>
<proteinExistence type="predicted"/>